<protein>
    <submittedName>
        <fullName evidence="1">Uncharacterized protein</fullName>
    </submittedName>
</protein>
<dbReference type="AlphaFoldDB" id="A0A8T1DA56"/>
<accession>A0A8T1DA56</accession>
<evidence type="ECO:0000313" key="2">
    <source>
        <dbReference type="Proteomes" id="UP000736787"/>
    </source>
</evidence>
<sequence length="92" mass="10025">MRLQVRSPLTTRAYSDAGSKVHVRGFDSALHFVQVPRYGGDTTSRGESGLQVHQQRGKGGVDNFHGYVEANIVEAKDVTVKLVSEGDKLAKL</sequence>
<dbReference type="Proteomes" id="UP000736787">
    <property type="component" value="Unassembled WGS sequence"/>
</dbReference>
<gene>
    <name evidence="1" type="ORF">PC117_g11116</name>
</gene>
<name>A0A8T1DA56_9STRA</name>
<evidence type="ECO:0000313" key="1">
    <source>
        <dbReference type="EMBL" id="KAG2938647.1"/>
    </source>
</evidence>
<dbReference type="EMBL" id="RCMK01000281">
    <property type="protein sequence ID" value="KAG2938647.1"/>
    <property type="molecule type" value="Genomic_DNA"/>
</dbReference>
<reference evidence="1" key="1">
    <citation type="submission" date="2018-10" db="EMBL/GenBank/DDBJ databases">
        <title>Effector identification in a new, highly contiguous assembly of the strawberry crown rot pathogen Phytophthora cactorum.</title>
        <authorList>
            <person name="Armitage A.D."/>
            <person name="Nellist C.F."/>
            <person name="Bates H."/>
            <person name="Vickerstaff R.J."/>
            <person name="Harrison R.J."/>
        </authorList>
    </citation>
    <scope>NUCLEOTIDE SEQUENCE</scope>
    <source>
        <strain evidence="1">4040</strain>
    </source>
</reference>
<proteinExistence type="predicted"/>
<organism evidence="1 2">
    <name type="scientific">Phytophthora cactorum</name>
    <dbReference type="NCBI Taxonomy" id="29920"/>
    <lineage>
        <taxon>Eukaryota</taxon>
        <taxon>Sar</taxon>
        <taxon>Stramenopiles</taxon>
        <taxon>Oomycota</taxon>
        <taxon>Peronosporomycetes</taxon>
        <taxon>Peronosporales</taxon>
        <taxon>Peronosporaceae</taxon>
        <taxon>Phytophthora</taxon>
    </lineage>
</organism>
<comment type="caution">
    <text evidence="1">The sequence shown here is derived from an EMBL/GenBank/DDBJ whole genome shotgun (WGS) entry which is preliminary data.</text>
</comment>